<keyword evidence="5" id="KW-0325">Glycoprotein</keyword>
<feature type="compositionally biased region" description="Gly residues" evidence="6">
    <location>
        <begin position="78"/>
        <end position="91"/>
    </location>
</feature>
<dbReference type="GO" id="GO:0008061">
    <property type="term" value="F:chitin binding"/>
    <property type="evidence" value="ECO:0007669"/>
    <property type="project" value="UniProtKB-KW"/>
</dbReference>
<evidence type="ECO:0000256" key="7">
    <source>
        <dbReference type="SAM" id="SignalP"/>
    </source>
</evidence>
<dbReference type="SUPFAM" id="SSF57625">
    <property type="entry name" value="Invertebrate chitin-binding proteins"/>
    <property type="match status" value="3"/>
</dbReference>
<reference evidence="9 10" key="1">
    <citation type="submission" date="2020-11" db="EMBL/GenBank/DDBJ databases">
        <authorList>
            <person name="Wallbank WR R."/>
            <person name="Pardo Diaz C."/>
            <person name="Kozak K."/>
            <person name="Martin S."/>
            <person name="Jiggins C."/>
            <person name="Moest M."/>
            <person name="Warren A I."/>
            <person name="Generalovic N T."/>
            <person name="Byers J.R.P. K."/>
            <person name="Montejo-Kovacevich G."/>
            <person name="Yen C E."/>
        </authorList>
    </citation>
    <scope>NUCLEOTIDE SEQUENCE [LARGE SCALE GENOMIC DNA]</scope>
</reference>
<evidence type="ECO:0000256" key="2">
    <source>
        <dbReference type="ARBA" id="ARBA00022729"/>
    </source>
</evidence>
<feature type="domain" description="Chitin-binding type-2" evidence="8">
    <location>
        <begin position="181"/>
        <end position="236"/>
    </location>
</feature>
<dbReference type="GO" id="GO:0005576">
    <property type="term" value="C:extracellular region"/>
    <property type="evidence" value="ECO:0007669"/>
    <property type="project" value="InterPro"/>
</dbReference>
<dbReference type="InterPro" id="IPR036508">
    <property type="entry name" value="Chitin-bd_dom_sf"/>
</dbReference>
<feature type="domain" description="Chitin-binding type-2" evidence="8">
    <location>
        <begin position="21"/>
        <end position="73"/>
    </location>
</feature>
<proteinExistence type="predicted"/>
<keyword evidence="10" id="KW-1185">Reference proteome</keyword>
<keyword evidence="2 7" id="KW-0732">Signal</keyword>
<dbReference type="OrthoDB" id="6020543at2759"/>
<evidence type="ECO:0000256" key="3">
    <source>
        <dbReference type="ARBA" id="ARBA00022737"/>
    </source>
</evidence>
<accession>A0A7R8UH64</accession>
<dbReference type="Proteomes" id="UP000594454">
    <property type="component" value="Chromosome 2"/>
</dbReference>
<dbReference type="PANTHER" id="PTHR23301:SF0">
    <property type="entry name" value="CHITIN-BINDING TYPE-2 DOMAIN-CONTAINING PROTEIN-RELATED"/>
    <property type="match status" value="1"/>
</dbReference>
<dbReference type="Pfam" id="PF01607">
    <property type="entry name" value="CBM_14"/>
    <property type="match status" value="2"/>
</dbReference>
<dbReference type="AlphaFoldDB" id="A0A7R8UH64"/>
<feature type="signal peptide" evidence="7">
    <location>
        <begin position="1"/>
        <end position="21"/>
    </location>
</feature>
<dbReference type="SMART" id="SM00494">
    <property type="entry name" value="ChtBD2"/>
    <property type="match status" value="3"/>
</dbReference>
<name>A0A7R8UH64_HERIL</name>
<evidence type="ECO:0000256" key="4">
    <source>
        <dbReference type="ARBA" id="ARBA00023157"/>
    </source>
</evidence>
<evidence type="ECO:0000256" key="5">
    <source>
        <dbReference type="ARBA" id="ARBA00023180"/>
    </source>
</evidence>
<keyword evidence="4" id="KW-1015">Disulfide bond</keyword>
<sequence length="236" mass="24231">MRSLVIILVVGVAFVPCLVQGACSCFYPAYKPDPSNPSNYIVCDNCVEKVLTCPNGLIWNNTKQSCVWKTCEGGEGGGVTSGPGTGTGTTGGSTASTAGPGSECTDGQYTSGSESCKYKVCENGKYIDRKCPDGLLWNDAVKACDWPCNAGNGNGTGVTPPPGPGTTSNPGTGGTASPGCGECDTGSYAAVDGEACKFKVCDNGCWSTLKCPDSLIWDQNAKACKWQTCANCQCSS</sequence>
<feature type="domain" description="Chitin-binding type-2" evidence="8">
    <location>
        <begin position="102"/>
        <end position="150"/>
    </location>
</feature>
<dbReference type="PANTHER" id="PTHR23301">
    <property type="entry name" value="CHITIN BINDING PERITROPHIN-A"/>
    <property type="match status" value="1"/>
</dbReference>
<gene>
    <name evidence="9" type="ORF">HERILL_LOCUS3648</name>
</gene>
<dbReference type="InterPro" id="IPR002557">
    <property type="entry name" value="Chitin-bd_dom"/>
</dbReference>
<feature type="compositionally biased region" description="Low complexity" evidence="6">
    <location>
        <begin position="92"/>
        <end position="102"/>
    </location>
</feature>
<keyword evidence="3" id="KW-0677">Repeat</keyword>
<feature type="region of interest" description="Disordered" evidence="6">
    <location>
        <begin position="78"/>
        <end position="113"/>
    </location>
</feature>
<dbReference type="Gene3D" id="2.170.140.10">
    <property type="entry name" value="Chitin binding domain"/>
    <property type="match status" value="2"/>
</dbReference>
<evidence type="ECO:0000256" key="6">
    <source>
        <dbReference type="SAM" id="MobiDB-lite"/>
    </source>
</evidence>
<protein>
    <recommendedName>
        <fullName evidence="8">Chitin-binding type-2 domain-containing protein</fullName>
    </recommendedName>
</protein>
<keyword evidence="1" id="KW-0147">Chitin-binding</keyword>
<evidence type="ECO:0000259" key="8">
    <source>
        <dbReference type="SMART" id="SM00494"/>
    </source>
</evidence>
<evidence type="ECO:0000256" key="1">
    <source>
        <dbReference type="ARBA" id="ARBA00022669"/>
    </source>
</evidence>
<dbReference type="InterPro" id="IPR051940">
    <property type="entry name" value="Chitin_bind-dev_reg"/>
</dbReference>
<feature type="chain" id="PRO_5031511299" description="Chitin-binding type-2 domain-containing protein" evidence="7">
    <location>
        <begin position="22"/>
        <end position="236"/>
    </location>
</feature>
<dbReference type="PROSITE" id="PS51257">
    <property type="entry name" value="PROKAR_LIPOPROTEIN"/>
    <property type="match status" value="1"/>
</dbReference>
<evidence type="ECO:0000313" key="9">
    <source>
        <dbReference type="EMBL" id="CAD7080499.1"/>
    </source>
</evidence>
<dbReference type="EMBL" id="LR899010">
    <property type="protein sequence ID" value="CAD7080499.1"/>
    <property type="molecule type" value="Genomic_DNA"/>
</dbReference>
<organism evidence="9 10">
    <name type="scientific">Hermetia illucens</name>
    <name type="common">Black soldier fly</name>
    <dbReference type="NCBI Taxonomy" id="343691"/>
    <lineage>
        <taxon>Eukaryota</taxon>
        <taxon>Metazoa</taxon>
        <taxon>Ecdysozoa</taxon>
        <taxon>Arthropoda</taxon>
        <taxon>Hexapoda</taxon>
        <taxon>Insecta</taxon>
        <taxon>Pterygota</taxon>
        <taxon>Neoptera</taxon>
        <taxon>Endopterygota</taxon>
        <taxon>Diptera</taxon>
        <taxon>Brachycera</taxon>
        <taxon>Stratiomyomorpha</taxon>
        <taxon>Stratiomyidae</taxon>
        <taxon>Hermetiinae</taxon>
        <taxon>Hermetia</taxon>
    </lineage>
</organism>
<evidence type="ECO:0000313" key="10">
    <source>
        <dbReference type="Proteomes" id="UP000594454"/>
    </source>
</evidence>